<dbReference type="SUPFAM" id="SSF51604">
    <property type="entry name" value="Enolase C-terminal domain-like"/>
    <property type="match status" value="1"/>
</dbReference>
<dbReference type="UniPathway" id="UPA01057">
    <property type="reaction ID" value="UER00165"/>
</dbReference>
<dbReference type="GO" id="GO:0043748">
    <property type="term" value="F:O-succinylbenzoate synthase activity"/>
    <property type="evidence" value="ECO:0007669"/>
    <property type="project" value="UniProtKB-EC"/>
</dbReference>
<evidence type="ECO:0000256" key="2">
    <source>
        <dbReference type="ARBA" id="ARBA00022723"/>
    </source>
</evidence>
<dbReference type="SUPFAM" id="SSF54826">
    <property type="entry name" value="Enolase N-terminal domain-like"/>
    <property type="match status" value="1"/>
</dbReference>
<dbReference type="SFLD" id="SFLDF00009">
    <property type="entry name" value="o-succinylbenzoate_synthase"/>
    <property type="match status" value="1"/>
</dbReference>
<feature type="domain" description="Mandelate racemase/muconate lactonizing enzyme C-terminal" evidence="7">
    <location>
        <begin position="179"/>
        <end position="268"/>
    </location>
</feature>
<keyword evidence="2" id="KW-0479">Metal-binding</keyword>
<dbReference type="InterPro" id="IPR029017">
    <property type="entry name" value="Enolase-like_N"/>
</dbReference>
<protein>
    <recommendedName>
        <fullName evidence="5 6">o-succinylbenzoate synthase</fullName>
        <ecNumber evidence="5 6">4.2.1.113</ecNumber>
    </recommendedName>
</protein>
<dbReference type="Proteomes" id="UP000255367">
    <property type="component" value="Unassembled WGS sequence"/>
</dbReference>
<name>A0A380NKN3_9FIRM</name>
<dbReference type="PANTHER" id="PTHR48073:SF5">
    <property type="entry name" value="O-SUCCINYLBENZOATE SYNTHASE"/>
    <property type="match status" value="1"/>
</dbReference>
<reference evidence="8 9" key="1">
    <citation type="submission" date="2018-06" db="EMBL/GenBank/DDBJ databases">
        <authorList>
            <consortium name="Pathogen Informatics"/>
            <person name="Doyle S."/>
        </authorList>
    </citation>
    <scope>NUCLEOTIDE SEQUENCE [LARGE SCALE GENOMIC DNA]</scope>
    <source>
        <strain evidence="8 9">NCTC12020</strain>
    </source>
</reference>
<evidence type="ECO:0000256" key="4">
    <source>
        <dbReference type="ARBA" id="ARBA00023239"/>
    </source>
</evidence>
<dbReference type="PANTHER" id="PTHR48073">
    <property type="entry name" value="O-SUCCINYLBENZOATE SYNTHASE-RELATED"/>
    <property type="match status" value="1"/>
</dbReference>
<dbReference type="InterPro" id="IPR010197">
    <property type="entry name" value="OSBS/NAAAR"/>
</dbReference>
<sequence>MKRTSLTTGNQNEIATNDSSITIAAIKLWHIALPLRFTFKTAQGSVTNRESLIVEVTTTTGYTSYGEVVAFTDPFYTAETLSDSKKILQTAWLPFFVGKTLAEPWDCYRLLISGASKHSSFALTEKSRLQYPMAWAGLENALLHAYYGERGISTMDTLVAGSKKQQIESGVVLGDMPIPELLQAVATHVKQGCRRIKLKLTPRDALKRVEAVRQAFPQITLAGDANCSFPVTQAEDLVALNAYNLKSLEEPFQVPQGQSGVAVYKDLPLTLRQAIKTPLCFDESVQSLADLVAMHKTGWLDLLNIKVGRLGGLRETLRCLSYCRREHIGFWIGSMVESGVSKYMHVQLAALADTWMAGDLSNMSRYFERDIITTPIEFKNGHMDVTFEAGLGTTVNRSLLQAYAIDCQEFNRE</sequence>
<accession>A0A380NKN3</accession>
<dbReference type="GO" id="GO:0009234">
    <property type="term" value="P:menaquinone biosynthetic process"/>
    <property type="evidence" value="ECO:0007669"/>
    <property type="project" value="UniProtKB-UniRule"/>
</dbReference>
<dbReference type="OrthoDB" id="9774531at2"/>
<comment type="cofactor">
    <cofactor evidence="1">
        <name>a divalent metal cation</name>
        <dbReference type="ChEBI" id="CHEBI:60240"/>
    </cofactor>
</comment>
<evidence type="ECO:0000256" key="3">
    <source>
        <dbReference type="ARBA" id="ARBA00022842"/>
    </source>
</evidence>
<evidence type="ECO:0000313" key="9">
    <source>
        <dbReference type="Proteomes" id="UP000255367"/>
    </source>
</evidence>
<evidence type="ECO:0000256" key="1">
    <source>
        <dbReference type="ARBA" id="ARBA00001968"/>
    </source>
</evidence>
<dbReference type="GO" id="GO:0046872">
    <property type="term" value="F:metal ion binding"/>
    <property type="evidence" value="ECO:0007669"/>
    <property type="project" value="UniProtKB-KW"/>
</dbReference>
<dbReference type="UniPathway" id="UPA00079"/>
<keyword evidence="3" id="KW-0460">Magnesium</keyword>
<organism evidence="8 9">
    <name type="scientific">Veillonella criceti</name>
    <dbReference type="NCBI Taxonomy" id="103891"/>
    <lineage>
        <taxon>Bacteria</taxon>
        <taxon>Bacillati</taxon>
        <taxon>Bacillota</taxon>
        <taxon>Negativicutes</taxon>
        <taxon>Veillonellales</taxon>
        <taxon>Veillonellaceae</taxon>
        <taxon>Veillonella</taxon>
    </lineage>
</organism>
<evidence type="ECO:0000256" key="5">
    <source>
        <dbReference type="ARBA" id="ARBA00029491"/>
    </source>
</evidence>
<dbReference type="InterPro" id="IPR036849">
    <property type="entry name" value="Enolase-like_C_sf"/>
</dbReference>
<dbReference type="SFLD" id="SFLDS00001">
    <property type="entry name" value="Enolase"/>
    <property type="match status" value="1"/>
</dbReference>
<dbReference type="SMART" id="SM00922">
    <property type="entry name" value="MR_MLE"/>
    <property type="match status" value="1"/>
</dbReference>
<dbReference type="Gene3D" id="3.30.390.10">
    <property type="entry name" value="Enolase-like, N-terminal domain"/>
    <property type="match status" value="1"/>
</dbReference>
<evidence type="ECO:0000259" key="7">
    <source>
        <dbReference type="SMART" id="SM00922"/>
    </source>
</evidence>
<evidence type="ECO:0000256" key="6">
    <source>
        <dbReference type="NCBIfam" id="TIGR01928"/>
    </source>
</evidence>
<dbReference type="Pfam" id="PF13378">
    <property type="entry name" value="MR_MLE_C"/>
    <property type="match status" value="1"/>
</dbReference>
<dbReference type="EMBL" id="UHIO01000001">
    <property type="protein sequence ID" value="SUP43414.1"/>
    <property type="molecule type" value="Genomic_DNA"/>
</dbReference>
<keyword evidence="4 8" id="KW-0456">Lyase</keyword>
<gene>
    <name evidence="8" type="primary">menC</name>
    <name evidence="8" type="ORF">NCTC12020_01173</name>
</gene>
<dbReference type="RefSeq" id="WP_115310336.1">
    <property type="nucleotide sequence ID" value="NZ_UHIO01000001.1"/>
</dbReference>
<proteinExistence type="predicted"/>
<dbReference type="NCBIfam" id="TIGR01928">
    <property type="entry name" value="menC_lowGC_arch"/>
    <property type="match status" value="1"/>
</dbReference>
<evidence type="ECO:0000313" key="8">
    <source>
        <dbReference type="EMBL" id="SUP43414.1"/>
    </source>
</evidence>
<keyword evidence="9" id="KW-1185">Reference proteome</keyword>
<dbReference type="SFLD" id="SFLDG00180">
    <property type="entry name" value="muconate_cycloisomerase"/>
    <property type="match status" value="1"/>
</dbReference>
<dbReference type="InterPro" id="IPR013342">
    <property type="entry name" value="Mandelate_racemase_C"/>
</dbReference>
<dbReference type="InterPro" id="IPR029065">
    <property type="entry name" value="Enolase_C-like"/>
</dbReference>
<dbReference type="Gene3D" id="3.20.20.120">
    <property type="entry name" value="Enolase-like C-terminal domain"/>
    <property type="match status" value="1"/>
</dbReference>
<dbReference type="AlphaFoldDB" id="A0A380NKN3"/>
<dbReference type="EC" id="4.2.1.113" evidence="5 6"/>